<dbReference type="PROSITE" id="PS51257">
    <property type="entry name" value="PROKAR_LIPOPROTEIN"/>
    <property type="match status" value="1"/>
</dbReference>
<reference evidence="3" key="1">
    <citation type="journal article" date="2019" name="Int. J. Syst. Evol. Microbiol.">
        <title>The Global Catalogue of Microorganisms (GCM) 10K type strain sequencing project: providing services to taxonomists for standard genome sequencing and annotation.</title>
        <authorList>
            <consortium name="The Broad Institute Genomics Platform"/>
            <consortium name="The Broad Institute Genome Sequencing Center for Infectious Disease"/>
            <person name="Wu L."/>
            <person name="Ma J."/>
        </authorList>
    </citation>
    <scope>NUCLEOTIDE SEQUENCE [LARGE SCALE GENOMIC DNA]</scope>
    <source>
        <strain evidence="3">KCTC 13528</strain>
    </source>
</reference>
<comment type="caution">
    <text evidence="2">The sequence shown here is derived from an EMBL/GenBank/DDBJ whole genome shotgun (WGS) entry which is preliminary data.</text>
</comment>
<keyword evidence="3" id="KW-1185">Reference proteome</keyword>
<dbReference type="RefSeq" id="WP_204728278.1">
    <property type="nucleotide sequence ID" value="NZ_JAFBDK010000003.1"/>
</dbReference>
<evidence type="ECO:0000313" key="3">
    <source>
        <dbReference type="Proteomes" id="UP001597561"/>
    </source>
</evidence>
<evidence type="ECO:0000313" key="2">
    <source>
        <dbReference type="EMBL" id="MFD2913353.1"/>
    </source>
</evidence>
<gene>
    <name evidence="2" type="ORF">ACFS5P_15815</name>
</gene>
<keyword evidence="1" id="KW-0732">Signal</keyword>
<sequence>MKNVLSFALTALLLLTGCTFGDPDYYTLFIFQGESDSWRAELEYVANHEGDHPEDKLLLTYIGEDTKGEAEIFVVDTDIRERIKFQPHAETLQVLESSELRELISANTGEDDRITEEIDLIVRWDGNEETVALSYHTAVKEDEGITWFD</sequence>
<proteinExistence type="predicted"/>
<organism evidence="2 3">
    <name type="scientific">Jeotgalibacillus terrae</name>
    <dbReference type="NCBI Taxonomy" id="587735"/>
    <lineage>
        <taxon>Bacteria</taxon>
        <taxon>Bacillati</taxon>
        <taxon>Bacillota</taxon>
        <taxon>Bacilli</taxon>
        <taxon>Bacillales</taxon>
        <taxon>Caryophanaceae</taxon>
        <taxon>Jeotgalibacillus</taxon>
    </lineage>
</organism>
<feature type="signal peptide" evidence="1">
    <location>
        <begin position="1"/>
        <end position="21"/>
    </location>
</feature>
<dbReference type="EMBL" id="JBHUPG010000031">
    <property type="protein sequence ID" value="MFD2913353.1"/>
    <property type="molecule type" value="Genomic_DNA"/>
</dbReference>
<name>A0ABW5ZMQ1_9BACL</name>
<evidence type="ECO:0008006" key="4">
    <source>
        <dbReference type="Google" id="ProtNLM"/>
    </source>
</evidence>
<protein>
    <recommendedName>
        <fullName evidence="4">Lipoprotein</fullName>
    </recommendedName>
</protein>
<feature type="chain" id="PRO_5047384467" description="Lipoprotein" evidence="1">
    <location>
        <begin position="22"/>
        <end position="149"/>
    </location>
</feature>
<evidence type="ECO:0000256" key="1">
    <source>
        <dbReference type="SAM" id="SignalP"/>
    </source>
</evidence>
<accession>A0ABW5ZMQ1</accession>
<dbReference type="Proteomes" id="UP001597561">
    <property type="component" value="Unassembled WGS sequence"/>
</dbReference>